<evidence type="ECO:0000256" key="5">
    <source>
        <dbReference type="ARBA" id="ARBA00022747"/>
    </source>
</evidence>
<evidence type="ECO:0000256" key="4">
    <source>
        <dbReference type="ARBA" id="ARBA00022691"/>
    </source>
</evidence>
<keyword evidence="4 7" id="KW-0949">S-adenosyl-L-methionine</keyword>
<keyword evidence="10" id="KW-1185">Reference proteome</keyword>
<dbReference type="PANTHER" id="PTHR46098:SF1">
    <property type="entry name" value="TRNA (CYTOSINE(38)-C(5))-METHYLTRANSFERASE"/>
    <property type="match status" value="1"/>
</dbReference>
<dbReference type="Proteomes" id="UP000449846">
    <property type="component" value="Unassembled WGS sequence"/>
</dbReference>
<feature type="compositionally biased region" description="Polar residues" evidence="8">
    <location>
        <begin position="314"/>
        <end position="326"/>
    </location>
</feature>
<evidence type="ECO:0000256" key="8">
    <source>
        <dbReference type="SAM" id="MobiDB-lite"/>
    </source>
</evidence>
<sequence>MGVSPPRHGMSLCAGAGGLDMGLQLAEPGFHTRCWVEWDDYPREAILAAQRAGYFAPAPIWTDLCTFDARPWAGRIDTLLAGYPCQPFSAAGQRKGADDERHLWPEVARVARELGPALRWIFLENVAGHVSLGLEAVLRELRSMGFTPAAGLFSASEVGATHERQRIFIVAHRDQRDDERRGIERPEWRDEPSDGSGQLADADTPDRRQDASPGCDADRDAAGWHEAHRGPRSDGAAMADSDGQGCGWEPELCRGRDADPLSPGPDPDRRGPAALENPERAGAGRGTPDPDQQGRVDLDRGRASLRRGDWTVSPDGSATNGESVGNASGIGRREGRAEPKIRGGRHAAPGAGGAMADAGRPRPQGRERDGSPDEWDRQAAHGPAAERGRPRLHPPGPADMDGWRDTLTLAPWLAPAVALRDLVHLARQGQIMVESGQMAEAAIVARLRGMADGLANRTRALRLLGNGVHPLAAGNAWRTLAAAHGLGPVDLGATAGDG</sequence>
<dbReference type="GO" id="GO:0032259">
    <property type="term" value="P:methylation"/>
    <property type="evidence" value="ECO:0007669"/>
    <property type="project" value="UniProtKB-KW"/>
</dbReference>
<evidence type="ECO:0000256" key="6">
    <source>
        <dbReference type="ARBA" id="ARBA00047422"/>
    </source>
</evidence>
<comment type="similarity">
    <text evidence="7">Belongs to the class I-like SAM-binding methyltransferase superfamily. C5-methyltransferase family.</text>
</comment>
<evidence type="ECO:0000256" key="2">
    <source>
        <dbReference type="ARBA" id="ARBA00022603"/>
    </source>
</evidence>
<evidence type="ECO:0000313" key="10">
    <source>
        <dbReference type="Proteomes" id="UP000449846"/>
    </source>
</evidence>
<dbReference type="PROSITE" id="PS00094">
    <property type="entry name" value="C5_MTASE_1"/>
    <property type="match status" value="1"/>
</dbReference>
<keyword evidence="5" id="KW-0680">Restriction system</keyword>
<dbReference type="GO" id="GO:0009307">
    <property type="term" value="P:DNA restriction-modification system"/>
    <property type="evidence" value="ECO:0007669"/>
    <property type="project" value="UniProtKB-KW"/>
</dbReference>
<feature type="compositionally biased region" description="Basic and acidic residues" evidence="8">
    <location>
        <begin position="169"/>
        <end position="192"/>
    </location>
</feature>
<feature type="compositionally biased region" description="Low complexity" evidence="8">
    <location>
        <begin position="346"/>
        <end position="362"/>
    </location>
</feature>
<protein>
    <recommendedName>
        <fullName evidence="1">DNA (cytosine-5-)-methyltransferase</fullName>
        <ecNumber evidence="1">2.1.1.37</ecNumber>
    </recommendedName>
</protein>
<comment type="catalytic activity">
    <reaction evidence="6">
        <text>a 2'-deoxycytidine in DNA + S-adenosyl-L-methionine = a 5-methyl-2'-deoxycytidine in DNA + S-adenosyl-L-homocysteine + H(+)</text>
        <dbReference type="Rhea" id="RHEA:13681"/>
        <dbReference type="Rhea" id="RHEA-COMP:11369"/>
        <dbReference type="Rhea" id="RHEA-COMP:11370"/>
        <dbReference type="ChEBI" id="CHEBI:15378"/>
        <dbReference type="ChEBI" id="CHEBI:57856"/>
        <dbReference type="ChEBI" id="CHEBI:59789"/>
        <dbReference type="ChEBI" id="CHEBI:85452"/>
        <dbReference type="ChEBI" id="CHEBI:85454"/>
        <dbReference type="EC" id="2.1.1.37"/>
    </reaction>
</comment>
<keyword evidence="3 7" id="KW-0808">Transferase</keyword>
<reference evidence="9 10" key="1">
    <citation type="submission" date="2019-11" db="EMBL/GenBank/DDBJ databases">
        <authorList>
            <person name="Dong K."/>
        </authorList>
    </citation>
    <scope>NUCLEOTIDE SEQUENCE [LARGE SCALE GENOMIC DNA]</scope>
    <source>
        <strain evidence="9 10">NBRC 112902</strain>
    </source>
</reference>
<organism evidence="9 10">
    <name type="scientific">Paracoccus litorisediminis</name>
    <dbReference type="NCBI Taxonomy" id="2006130"/>
    <lineage>
        <taxon>Bacteria</taxon>
        <taxon>Pseudomonadati</taxon>
        <taxon>Pseudomonadota</taxon>
        <taxon>Alphaproteobacteria</taxon>
        <taxon>Rhodobacterales</taxon>
        <taxon>Paracoccaceae</taxon>
        <taxon>Paracoccus</taxon>
    </lineage>
</organism>
<dbReference type="PRINTS" id="PR00105">
    <property type="entry name" value="C5METTRFRASE"/>
</dbReference>
<gene>
    <name evidence="9" type="ORF">GL300_23350</name>
</gene>
<dbReference type="RefSeq" id="WP_155042090.1">
    <property type="nucleotide sequence ID" value="NZ_WMIG01000026.1"/>
</dbReference>
<feature type="compositionally biased region" description="Basic and acidic residues" evidence="8">
    <location>
        <begin position="292"/>
        <end position="309"/>
    </location>
</feature>
<dbReference type="SUPFAM" id="SSF53335">
    <property type="entry name" value="S-adenosyl-L-methionine-dependent methyltransferases"/>
    <property type="match status" value="1"/>
</dbReference>
<keyword evidence="2 7" id="KW-0489">Methyltransferase</keyword>
<feature type="active site" evidence="7">
    <location>
        <position position="85"/>
    </location>
</feature>
<feature type="compositionally biased region" description="Basic and acidic residues" evidence="8">
    <location>
        <begin position="204"/>
        <end position="232"/>
    </location>
</feature>
<evidence type="ECO:0000313" key="9">
    <source>
        <dbReference type="EMBL" id="MTH62139.1"/>
    </source>
</evidence>
<dbReference type="Gene3D" id="3.40.50.150">
    <property type="entry name" value="Vaccinia Virus protein VP39"/>
    <property type="match status" value="1"/>
</dbReference>
<dbReference type="EC" id="2.1.1.37" evidence="1"/>
<dbReference type="InterPro" id="IPR029063">
    <property type="entry name" value="SAM-dependent_MTases_sf"/>
</dbReference>
<dbReference type="InterPro" id="IPR018117">
    <property type="entry name" value="C5_DNA_meth_AS"/>
</dbReference>
<dbReference type="PROSITE" id="PS51679">
    <property type="entry name" value="SAM_MT_C5"/>
    <property type="match status" value="1"/>
</dbReference>
<dbReference type="EMBL" id="WMIG01000026">
    <property type="protein sequence ID" value="MTH62139.1"/>
    <property type="molecule type" value="Genomic_DNA"/>
</dbReference>
<evidence type="ECO:0000256" key="3">
    <source>
        <dbReference type="ARBA" id="ARBA00022679"/>
    </source>
</evidence>
<name>A0A844HSK2_9RHOB</name>
<dbReference type="PANTHER" id="PTHR46098">
    <property type="entry name" value="TRNA (CYTOSINE(38)-C(5))-METHYLTRANSFERASE"/>
    <property type="match status" value="1"/>
</dbReference>
<dbReference type="Pfam" id="PF00145">
    <property type="entry name" value="DNA_methylase"/>
    <property type="match status" value="1"/>
</dbReference>
<feature type="region of interest" description="Disordered" evidence="8">
    <location>
        <begin position="169"/>
        <end position="402"/>
    </location>
</feature>
<evidence type="ECO:0000256" key="1">
    <source>
        <dbReference type="ARBA" id="ARBA00011975"/>
    </source>
</evidence>
<dbReference type="InterPro" id="IPR050750">
    <property type="entry name" value="C5-MTase"/>
</dbReference>
<comment type="caution">
    <text evidence="9">The sequence shown here is derived from an EMBL/GenBank/DDBJ whole genome shotgun (WGS) entry which is preliminary data.</text>
</comment>
<proteinExistence type="inferred from homology"/>
<accession>A0A844HSK2</accession>
<dbReference type="InterPro" id="IPR001525">
    <property type="entry name" value="C5_MeTfrase"/>
</dbReference>
<evidence type="ECO:0000256" key="7">
    <source>
        <dbReference type="PROSITE-ProRule" id="PRU01016"/>
    </source>
</evidence>
<dbReference type="GO" id="GO:0003886">
    <property type="term" value="F:DNA (cytosine-5-)-methyltransferase activity"/>
    <property type="evidence" value="ECO:0007669"/>
    <property type="project" value="UniProtKB-EC"/>
</dbReference>
<dbReference type="OrthoDB" id="9813719at2"/>
<dbReference type="AlphaFoldDB" id="A0A844HSK2"/>
<feature type="compositionally biased region" description="Basic and acidic residues" evidence="8">
    <location>
        <begin position="331"/>
        <end position="341"/>
    </location>
</feature>
<feature type="compositionally biased region" description="Basic and acidic residues" evidence="8">
    <location>
        <begin position="364"/>
        <end position="389"/>
    </location>
</feature>